<accession>U4KJZ3</accession>
<dbReference type="SUPFAM" id="SSF101960">
    <property type="entry name" value="Stabilizer of iron transporter SufD"/>
    <property type="match status" value="1"/>
</dbReference>
<dbReference type="InterPro" id="IPR055346">
    <property type="entry name" value="Fe-S_cluster_assembly_SufBD"/>
</dbReference>
<dbReference type="GO" id="GO:0016226">
    <property type="term" value="P:iron-sulfur cluster assembly"/>
    <property type="evidence" value="ECO:0007669"/>
    <property type="project" value="InterPro"/>
</dbReference>
<dbReference type="RefSeq" id="WP_026655319.1">
    <property type="nucleotide sequence ID" value="NC_022538.1"/>
</dbReference>
<evidence type="ECO:0000313" key="3">
    <source>
        <dbReference type="Proteomes" id="UP000032740"/>
    </source>
</evidence>
<feature type="domain" description="SUF system FeS cluster assembly SufBD core" evidence="1">
    <location>
        <begin position="48"/>
        <end position="267"/>
    </location>
</feature>
<dbReference type="InterPro" id="IPR037284">
    <property type="entry name" value="SUF_FeS_clus_asmbl_SufBD_sf"/>
</dbReference>
<organism evidence="2 3">
    <name type="scientific">Alteracholeplasma palmae (strain ATCC 49389 / J233)</name>
    <name type="common">Acholeplasma palmae</name>
    <dbReference type="NCBI Taxonomy" id="1318466"/>
    <lineage>
        <taxon>Bacteria</taxon>
        <taxon>Bacillati</taxon>
        <taxon>Mycoplasmatota</taxon>
        <taxon>Mollicutes</taxon>
        <taxon>Acholeplasmatales</taxon>
        <taxon>Acholeplasmataceae</taxon>
        <taxon>Acholeplasma</taxon>
    </lineage>
</organism>
<dbReference type="EMBL" id="FO681347">
    <property type="protein sequence ID" value="CCV63803.1"/>
    <property type="molecule type" value="Genomic_DNA"/>
</dbReference>
<protein>
    <submittedName>
        <fullName evidence="2">SUF system FeS cluster assembly protein</fullName>
    </submittedName>
</protein>
<dbReference type="Proteomes" id="UP000032740">
    <property type="component" value="Chromosome"/>
</dbReference>
<keyword evidence="3" id="KW-1185">Reference proteome</keyword>
<dbReference type="PANTHER" id="PTHR43575:SF1">
    <property type="entry name" value="PROTEIN ABCI7, CHLOROPLASTIC"/>
    <property type="match status" value="1"/>
</dbReference>
<dbReference type="HOGENOM" id="CLU_081528_0_0_14"/>
<dbReference type="AlphaFoldDB" id="U4KJZ3"/>
<gene>
    <name evidence="2" type="primary">sufB</name>
    <name evidence="2" type="ORF">BN85402260</name>
</gene>
<dbReference type="OrthoDB" id="388236at2"/>
<name>U4KJZ3_ALTPJ</name>
<proteinExistence type="predicted"/>
<sequence length="292" mass="32425">MEAIVIKNHQVISNNLPKEFKFENKKLTIPSKTIYHEPIKITLLEDNHDELEIVIGESSEIKIILEVTDDTMTQSDYKIKLTAAKNAKVKYLLVAALKSTKATLNHEFIALEDTNLELLAGLVSNVLTAKLDVAVAGKGASVNIKAIAVSSDEHDQNIDVYMKHQAPNTFGDMTNIGIANKKGRVILNGVEKIEKGMKNSNVYQTLKGIITSNEAVIEVNPILLIDEYDIKAGHAATVGKLEEESLYYLMSRGLSKIDAEKLIINGFLQPVINEIDDEELKERFVELVNSRI</sequence>
<reference evidence="2 3" key="1">
    <citation type="journal article" date="2013" name="J. Mol. Microbiol. Biotechnol.">
        <title>Analysis of the Complete Genomes of Acholeplasma brassicae , A. palmae and A. laidlawii and Their Comparison to the Obligate Parasites from ' Candidatus Phytoplasma'.</title>
        <authorList>
            <person name="Kube M."/>
            <person name="Siewert C."/>
            <person name="Migdoll A.M."/>
            <person name="Duduk B."/>
            <person name="Holz S."/>
            <person name="Rabus R."/>
            <person name="Seemuller E."/>
            <person name="Mitrovic J."/>
            <person name="Muller I."/>
            <person name="Buttner C."/>
            <person name="Reinhardt R."/>
        </authorList>
    </citation>
    <scope>NUCLEOTIDE SEQUENCE [LARGE SCALE GENOMIC DNA]</scope>
    <source>
        <strain evidence="2 3">J233</strain>
    </source>
</reference>
<evidence type="ECO:0000259" key="1">
    <source>
        <dbReference type="Pfam" id="PF01458"/>
    </source>
</evidence>
<dbReference type="KEGG" id="apal:BN85402260"/>
<dbReference type="PANTHER" id="PTHR43575">
    <property type="entry name" value="PROTEIN ABCI7, CHLOROPLASTIC"/>
    <property type="match status" value="1"/>
</dbReference>
<dbReference type="STRING" id="1318466.BN85402260"/>
<evidence type="ECO:0000313" key="2">
    <source>
        <dbReference type="EMBL" id="CCV63803.1"/>
    </source>
</evidence>
<dbReference type="InterPro" id="IPR000825">
    <property type="entry name" value="SUF_FeS_clus_asmbl_SufBD_core"/>
</dbReference>
<dbReference type="Pfam" id="PF01458">
    <property type="entry name" value="SUFBD_core"/>
    <property type="match status" value="1"/>
</dbReference>